<keyword evidence="7 11" id="KW-0464">Manganese</keyword>
<dbReference type="GO" id="GO:0003909">
    <property type="term" value="F:DNA ligase activity"/>
    <property type="evidence" value="ECO:0007669"/>
    <property type="project" value="TreeGrafter"/>
</dbReference>
<feature type="binding site" evidence="10">
    <location>
        <begin position="343"/>
        <end position="346"/>
    </location>
    <ligand>
        <name>GMP</name>
        <dbReference type="ChEBI" id="CHEBI:58115"/>
    </ligand>
</feature>
<feature type="active site" description="GMP-histidine intermediate" evidence="9">
    <location>
        <position position="367"/>
    </location>
</feature>
<proteinExistence type="predicted"/>
<dbReference type="STRING" id="414703.SAMN04488125_111141"/>
<evidence type="ECO:0000256" key="11">
    <source>
        <dbReference type="PIRSR" id="PIRSR601233-3"/>
    </source>
</evidence>
<dbReference type="InterPro" id="IPR001233">
    <property type="entry name" value="RtcB"/>
</dbReference>
<dbReference type="PANTHER" id="PTHR43749">
    <property type="entry name" value="RNA-SPLICING LIGASE RTCB"/>
    <property type="match status" value="1"/>
</dbReference>
<protein>
    <recommendedName>
        <fullName evidence="1">3'-phosphate/5'-hydroxy nucleic acid ligase</fullName>
        <ecNumber evidence="1">6.5.1.8</ecNumber>
    </recommendedName>
</protein>
<comment type="cofactor">
    <cofactor evidence="11">
        <name>Mn(2+)</name>
        <dbReference type="ChEBI" id="CHEBI:29035"/>
    </cofactor>
    <text evidence="11">Binds 2 manganese ions per subunit.</text>
</comment>
<dbReference type="GO" id="GO:0030145">
    <property type="term" value="F:manganese ion binding"/>
    <property type="evidence" value="ECO:0007669"/>
    <property type="project" value="TreeGrafter"/>
</dbReference>
<dbReference type="GO" id="GO:0042245">
    <property type="term" value="P:RNA repair"/>
    <property type="evidence" value="ECO:0007669"/>
    <property type="project" value="UniProtKB-KW"/>
</dbReference>
<feature type="binding site" evidence="10">
    <location>
        <begin position="367"/>
        <end position="370"/>
    </location>
    <ligand>
        <name>GMP</name>
        <dbReference type="ChEBI" id="CHEBI:58115"/>
    </ligand>
</feature>
<dbReference type="EMBL" id="FOSV01000011">
    <property type="protein sequence ID" value="SFL26223.1"/>
    <property type="molecule type" value="Genomic_DNA"/>
</dbReference>
<keyword evidence="6 10" id="KW-0342">GTP-binding</keyword>
<gene>
    <name evidence="13" type="ORF">SAMN04488125_111141</name>
</gene>
<evidence type="ECO:0000256" key="5">
    <source>
        <dbReference type="ARBA" id="ARBA00022800"/>
    </source>
</evidence>
<feature type="compositionally biased region" description="Basic and acidic residues" evidence="12">
    <location>
        <begin position="450"/>
        <end position="463"/>
    </location>
</feature>
<keyword evidence="2 13" id="KW-0436">Ligase</keyword>
<evidence type="ECO:0000256" key="4">
    <source>
        <dbReference type="ARBA" id="ARBA00022741"/>
    </source>
</evidence>
<evidence type="ECO:0000256" key="10">
    <source>
        <dbReference type="PIRSR" id="PIRSR601233-2"/>
    </source>
</evidence>
<organism evidence="13 14">
    <name type="scientific">Methylorubrum salsuginis</name>
    <dbReference type="NCBI Taxonomy" id="414703"/>
    <lineage>
        <taxon>Bacteria</taxon>
        <taxon>Pseudomonadati</taxon>
        <taxon>Pseudomonadota</taxon>
        <taxon>Alphaproteobacteria</taxon>
        <taxon>Hyphomicrobiales</taxon>
        <taxon>Methylobacteriaceae</taxon>
        <taxon>Methylorubrum</taxon>
    </lineage>
</organism>
<evidence type="ECO:0000256" key="1">
    <source>
        <dbReference type="ARBA" id="ARBA00012726"/>
    </source>
</evidence>
<dbReference type="PANTHER" id="PTHR43749:SF2">
    <property type="entry name" value="RNA-SPLICING LIGASE RTCB"/>
    <property type="match status" value="1"/>
</dbReference>
<dbReference type="Pfam" id="PF01139">
    <property type="entry name" value="RtcB"/>
    <property type="match status" value="1"/>
</dbReference>
<dbReference type="Proteomes" id="UP000198804">
    <property type="component" value="Unassembled WGS sequence"/>
</dbReference>
<evidence type="ECO:0000313" key="14">
    <source>
        <dbReference type="Proteomes" id="UP000198804"/>
    </source>
</evidence>
<evidence type="ECO:0000256" key="9">
    <source>
        <dbReference type="PIRSR" id="PIRSR601233-1"/>
    </source>
</evidence>
<evidence type="ECO:0000256" key="3">
    <source>
        <dbReference type="ARBA" id="ARBA00022723"/>
    </source>
</evidence>
<dbReference type="SUPFAM" id="SSF103365">
    <property type="entry name" value="Hypothetical protein PH1602"/>
    <property type="match status" value="1"/>
</dbReference>
<evidence type="ECO:0000256" key="12">
    <source>
        <dbReference type="SAM" id="MobiDB-lite"/>
    </source>
</evidence>
<dbReference type="RefSeq" id="WP_091947552.1">
    <property type="nucleotide sequence ID" value="NZ_FOSV01000011.1"/>
</dbReference>
<dbReference type="GO" id="GO:0005525">
    <property type="term" value="F:GTP binding"/>
    <property type="evidence" value="ECO:0007669"/>
    <property type="project" value="UniProtKB-KW"/>
</dbReference>
<evidence type="ECO:0000256" key="6">
    <source>
        <dbReference type="ARBA" id="ARBA00023134"/>
    </source>
</evidence>
<dbReference type="AlphaFoldDB" id="A0A1I4G9I9"/>
<evidence type="ECO:0000256" key="2">
    <source>
        <dbReference type="ARBA" id="ARBA00022598"/>
    </source>
</evidence>
<keyword evidence="5" id="KW-0692">RNA repair</keyword>
<dbReference type="GO" id="GO:0170057">
    <property type="term" value="F:RNA ligase (GTP) activity"/>
    <property type="evidence" value="ECO:0007669"/>
    <property type="project" value="UniProtKB-EC"/>
</dbReference>
<dbReference type="GO" id="GO:0006281">
    <property type="term" value="P:DNA repair"/>
    <property type="evidence" value="ECO:0007669"/>
    <property type="project" value="TreeGrafter"/>
</dbReference>
<evidence type="ECO:0000256" key="8">
    <source>
        <dbReference type="ARBA" id="ARBA00047746"/>
    </source>
</evidence>
<keyword evidence="3 11" id="KW-0479">Metal-binding</keyword>
<evidence type="ECO:0000313" key="13">
    <source>
        <dbReference type="EMBL" id="SFL26223.1"/>
    </source>
</evidence>
<dbReference type="InterPro" id="IPR036025">
    <property type="entry name" value="RtcB-like_sf"/>
</dbReference>
<comment type="catalytic activity">
    <reaction evidence="8">
        <text>a 3'-end 3'-phospho-ribonucleotide-RNA + a 5'-end dephospho-ribonucleoside-RNA + GTP = a ribonucleotidyl-ribonucleotide-RNA + GMP + diphosphate</text>
        <dbReference type="Rhea" id="RHEA:68076"/>
        <dbReference type="Rhea" id="RHEA-COMP:10463"/>
        <dbReference type="Rhea" id="RHEA-COMP:13936"/>
        <dbReference type="Rhea" id="RHEA-COMP:17355"/>
        <dbReference type="ChEBI" id="CHEBI:33019"/>
        <dbReference type="ChEBI" id="CHEBI:37565"/>
        <dbReference type="ChEBI" id="CHEBI:58115"/>
        <dbReference type="ChEBI" id="CHEBI:83062"/>
        <dbReference type="ChEBI" id="CHEBI:138284"/>
        <dbReference type="ChEBI" id="CHEBI:173118"/>
        <dbReference type="EC" id="6.5.1.8"/>
    </reaction>
</comment>
<name>A0A1I4G9I9_9HYPH</name>
<feature type="region of interest" description="Disordered" evidence="12">
    <location>
        <begin position="450"/>
        <end position="469"/>
    </location>
</feature>
<keyword evidence="14" id="KW-1185">Reference proteome</keyword>
<dbReference type="Gene3D" id="3.90.1860.10">
    <property type="entry name" value="tRNA-splicing ligase RtcB"/>
    <property type="match status" value="1"/>
</dbReference>
<dbReference type="OrthoDB" id="9802323at2"/>
<reference evidence="14" key="1">
    <citation type="submission" date="2016-10" db="EMBL/GenBank/DDBJ databases">
        <authorList>
            <person name="Varghese N."/>
            <person name="Submissions S."/>
        </authorList>
    </citation>
    <scope>NUCLEOTIDE SEQUENCE [LARGE SCALE GENOMIC DNA]</scope>
    <source>
        <strain evidence="14">CGMCC 1.6474</strain>
    </source>
</reference>
<sequence length="469" mass="50378">MTAINGRDLIAWGFEPGEWFRRAVALANAMRAEGADDAAILAHLRAIEPSANPIPMRTNALEFGVFLEAETEAERANAAAVIRHMDALMRVPTIVKGAVMPDACPSGFVEGTIPVGGAIACEDAIHPGFHSADICCSVAITVFRRADDPKRVLDAMQAVTHFGPGGRTGVVKPPDAVTAGVAGNRFLAEFANIAVGHFASQGDGNHFAAVGHLASTGQVALVTHHGSRGLGAQLYKKGMAVARRHTSIVAPRIPAHNAWIKAESDDGRAYWEALQIVRDWTKASHFALHDLVARKIGNAVADRLWNEHNFVFRRDDGLYYHGKGATPSWAGFSADDDGRTLIPLNMAEPILIARHRDRAGSLGFAPHGAGRNMSRKAYLRENAPTPPAGIDVRFFCGRADPSELPGAYKDAKSVRAQIAKYDLAEVVDTVEPYGCIMAGDWEADAPWRRKAQEKARLKADAERAAQAAG</sequence>
<accession>A0A1I4G9I9</accession>
<dbReference type="InterPro" id="IPR052915">
    <property type="entry name" value="RtcB-like"/>
</dbReference>
<evidence type="ECO:0000256" key="7">
    <source>
        <dbReference type="ARBA" id="ARBA00023211"/>
    </source>
</evidence>
<keyword evidence="4 10" id="KW-0547">Nucleotide-binding</keyword>
<dbReference type="GO" id="GO:0006396">
    <property type="term" value="P:RNA processing"/>
    <property type="evidence" value="ECO:0007669"/>
    <property type="project" value="InterPro"/>
</dbReference>
<feature type="binding site" evidence="11">
    <location>
        <position position="224"/>
    </location>
    <ligand>
        <name>Mn(2+)</name>
        <dbReference type="ChEBI" id="CHEBI:29035"/>
        <label>2</label>
    </ligand>
</feature>
<dbReference type="EC" id="6.5.1.8" evidence="1"/>